<feature type="region of interest" description="Disordered" evidence="1">
    <location>
        <begin position="27"/>
        <end position="62"/>
    </location>
</feature>
<dbReference type="AlphaFoldDB" id="A0A0M3JVV1"/>
<protein>
    <submittedName>
        <fullName evidence="3 5">Uncharacterized protein</fullName>
    </submittedName>
</protein>
<dbReference type="Proteomes" id="UP000267096">
    <property type="component" value="Unassembled WGS sequence"/>
</dbReference>
<evidence type="ECO:0000313" key="4">
    <source>
        <dbReference type="Proteomes" id="UP000267096"/>
    </source>
</evidence>
<evidence type="ECO:0000256" key="1">
    <source>
        <dbReference type="SAM" id="MobiDB-lite"/>
    </source>
</evidence>
<dbReference type="OrthoDB" id="619536at2759"/>
<dbReference type="WBParaSite" id="ASIM_0001236801-mRNA-1">
    <property type="protein sequence ID" value="ASIM_0001236801-mRNA-1"/>
    <property type="gene ID" value="ASIM_0001236801"/>
</dbReference>
<gene>
    <name evidence="3" type="ORF">ASIM_LOCUS11834</name>
</gene>
<evidence type="ECO:0000313" key="3">
    <source>
        <dbReference type="EMBL" id="VDK45921.1"/>
    </source>
</evidence>
<feature type="transmembrane region" description="Helical" evidence="2">
    <location>
        <begin position="89"/>
        <end position="116"/>
    </location>
</feature>
<evidence type="ECO:0000313" key="5">
    <source>
        <dbReference type="WBParaSite" id="ASIM_0001236801-mRNA-1"/>
    </source>
</evidence>
<keyword evidence="4" id="KW-1185">Reference proteome</keyword>
<keyword evidence="2" id="KW-0472">Membrane</keyword>
<proteinExistence type="predicted"/>
<accession>A0A0M3JVV1</accession>
<feature type="compositionally biased region" description="Low complexity" evidence="1">
    <location>
        <begin position="38"/>
        <end position="54"/>
    </location>
</feature>
<reference evidence="3 4" key="2">
    <citation type="submission" date="2018-11" db="EMBL/GenBank/DDBJ databases">
        <authorList>
            <consortium name="Pathogen Informatics"/>
        </authorList>
    </citation>
    <scope>NUCLEOTIDE SEQUENCE [LARGE SCALE GENOMIC DNA]</scope>
</reference>
<organism evidence="5">
    <name type="scientific">Anisakis simplex</name>
    <name type="common">Herring worm</name>
    <dbReference type="NCBI Taxonomy" id="6269"/>
    <lineage>
        <taxon>Eukaryota</taxon>
        <taxon>Metazoa</taxon>
        <taxon>Ecdysozoa</taxon>
        <taxon>Nematoda</taxon>
        <taxon>Chromadorea</taxon>
        <taxon>Rhabditida</taxon>
        <taxon>Spirurina</taxon>
        <taxon>Ascaridomorpha</taxon>
        <taxon>Ascaridoidea</taxon>
        <taxon>Anisakidae</taxon>
        <taxon>Anisakis</taxon>
        <taxon>Anisakis simplex complex</taxon>
    </lineage>
</organism>
<evidence type="ECO:0000256" key="2">
    <source>
        <dbReference type="SAM" id="Phobius"/>
    </source>
</evidence>
<dbReference type="EMBL" id="UYRR01031106">
    <property type="protein sequence ID" value="VDK45921.1"/>
    <property type="molecule type" value="Genomic_DNA"/>
</dbReference>
<keyword evidence="2" id="KW-0812">Transmembrane</keyword>
<reference evidence="5" key="1">
    <citation type="submission" date="2017-02" db="UniProtKB">
        <authorList>
            <consortium name="WormBaseParasite"/>
        </authorList>
    </citation>
    <scope>IDENTIFICATION</scope>
</reference>
<name>A0A0M3JVV1_ANISI</name>
<keyword evidence="2" id="KW-1133">Transmembrane helix</keyword>
<sequence length="834" mass="93920">MVCKQLSCWRGRCTSCVRRQQQHQDLSAPHDENLNDDSQQNSTTVNTTSQSAVSCSRNKPKVNSVPPLLKRRLHDGLLCVALCALTKHVFGLLFTIVVVCLLALCAPIVLLSRLIIFLKNRFTHRSSSPHNRCDAWWPLQGNVPFRAVLTTQTAFDPNIVELQVLSRIFMNDERKSCQCHAYRDIEQSGSAPDVRYWDQQKTRLKVISDLVSVLNEPSSLLNSIHSRSTLLIVPNFANTTNHDNSYCLTLITHDCYSFTFCLPRLLSLYTDGGLVFDIEPKMGESFSPQRFETNLIITLCQTIAQTVQFTCVGPLSIAAMCLRATNPIWRELIIETHSPSRIANDTMDNGDESVLMENLNKCDSNTAGYRVLCFSGDKRLYRWIRLSDTDQLLRAERILRAATIELFLAFVAGAVRRHFRSSGIAHPPDIGATVPVSCREYIPVEAHKPCDMILLPLQVPCGVEGTIPRVWAVQRRLAGALDGVLPLTLRLSRFLCERRHFFKTTNLNNWLLKMRSSIKLARFSAEVSFSSSLSRRLFSSLYTDNSIVVSLFRASGDIELDSNRIQSILFYPSLPDSVKSAFTFVQCGNDIMLSVSVNAVCFPDPDQLLVHFKVMHCYIRTVSSARNDFIQIHQIDNSALQSLSKWHAELRCLLEQLSMKLLTLSQTTFLPMRVPFIRDSAVEASVSTKPAAFGNESSTTSVSIVDDDQNIDIENCSVEQLQVLLRNVQAELDSIRNNPHVSQSFRSFQSYSTSDKNKYSVTSLNSNSDIQIDRSEYINKLSELESRMRIFHESMATRLRAPICVPILESAELATNAVAELLAPYRQENGTVLN</sequence>